<keyword evidence="8 11" id="KW-1133">Transmembrane helix</keyword>
<evidence type="ECO:0000259" key="12">
    <source>
        <dbReference type="Pfam" id="PF00535"/>
    </source>
</evidence>
<dbReference type="PANTHER" id="PTHR43630:SF1">
    <property type="entry name" value="POLY-BETA-1,6-N-ACETYL-D-GLUCOSAMINE SYNTHASE"/>
    <property type="match status" value="1"/>
</dbReference>
<evidence type="ECO:0000256" key="7">
    <source>
        <dbReference type="ARBA" id="ARBA00022692"/>
    </source>
</evidence>
<dbReference type="RefSeq" id="WP_011188878.1">
    <property type="nucleotide sequence ID" value="NC_006138.1"/>
</dbReference>
<dbReference type="InterPro" id="IPR001173">
    <property type="entry name" value="Glyco_trans_2-like"/>
</dbReference>
<evidence type="ECO:0000256" key="8">
    <source>
        <dbReference type="ARBA" id="ARBA00022989"/>
    </source>
</evidence>
<name>Q6AMQ9_DESPS</name>
<evidence type="ECO:0000256" key="6">
    <source>
        <dbReference type="ARBA" id="ARBA00022679"/>
    </source>
</evidence>
<dbReference type="OrthoDB" id="9809116at2"/>
<evidence type="ECO:0000256" key="10">
    <source>
        <dbReference type="NCBIfam" id="TIGR03937"/>
    </source>
</evidence>
<organism evidence="13 14">
    <name type="scientific">Desulfotalea psychrophila (strain LSv54 / DSM 12343)</name>
    <dbReference type="NCBI Taxonomy" id="177439"/>
    <lineage>
        <taxon>Bacteria</taxon>
        <taxon>Pseudomonadati</taxon>
        <taxon>Thermodesulfobacteriota</taxon>
        <taxon>Desulfobulbia</taxon>
        <taxon>Desulfobulbales</taxon>
        <taxon>Desulfocapsaceae</taxon>
        <taxon>Desulfotalea</taxon>
    </lineage>
</organism>
<keyword evidence="4 11" id="KW-1003">Cell membrane</keyword>
<comment type="similarity">
    <text evidence="2 11">Belongs to the glycosyltransferase 2 family.</text>
</comment>
<sequence length="423" mass="48938">MDKILQDVVRFLFDFVLFYPCIMSPIWVLGAIYYYFHWEKKEDLDHTRTPELTEYPFVSIIVPCYNEGKHIVETTGFLTKLNYPSYEIILVDDGSTDNTAEQIKHLVNTYPQVRAIYLKENQGKATAMRWGSLAASAEFLVCIDGDAVLDPNCLHWLIKQFLENPRVGAVTGNPRVRNRTTLIGKIQIGEFSSIIGVIKRAQRIYGKIFTVSGVVAAFRKAALHDVGYWNTDMATEDVDISWKLQLRFWNIHFEPNALCWVLMPETLAGLYKQRLRWAQGGAEVFLRYLGKMLRDIRYIRMVPIAIEYMAGAIWAYCVWTITILFILGQIVDLPNYLQIKSIVPTWTGALIALICLIQFLAGFLIDRRFEKDVFHYYFWIIWYPAIYWLINAVTIVVALPKAIIRKKGKLAVWDSPDRGEHNE</sequence>
<dbReference type="Pfam" id="PF00535">
    <property type="entry name" value="Glycos_transf_2"/>
    <property type="match status" value="1"/>
</dbReference>
<reference evidence="14" key="1">
    <citation type="journal article" date="2004" name="Environ. Microbiol.">
        <title>The genome of Desulfotalea psychrophila, a sulfate-reducing bacterium from permanently cold Arctic sediments.</title>
        <authorList>
            <person name="Rabus R."/>
            <person name="Ruepp A."/>
            <person name="Frickey T."/>
            <person name="Rattei T."/>
            <person name="Fartmann B."/>
            <person name="Stark M."/>
            <person name="Bauer M."/>
            <person name="Zibat A."/>
            <person name="Lombardot T."/>
            <person name="Becker I."/>
            <person name="Amann J."/>
            <person name="Gellner K."/>
            <person name="Teeling H."/>
            <person name="Leuschner W.D."/>
            <person name="Gloeckner F.-O."/>
            <person name="Lupas A.N."/>
            <person name="Amann R."/>
            <person name="Klenk H.-P."/>
        </authorList>
    </citation>
    <scope>NUCLEOTIDE SEQUENCE [LARGE SCALE GENOMIC DNA]</scope>
    <source>
        <strain evidence="14">DSM 12343 / LSv54</strain>
    </source>
</reference>
<evidence type="ECO:0000313" key="14">
    <source>
        <dbReference type="Proteomes" id="UP000000602"/>
    </source>
</evidence>
<feature type="domain" description="Glycosyltransferase 2-like" evidence="12">
    <location>
        <begin position="59"/>
        <end position="226"/>
    </location>
</feature>
<feature type="transmembrane region" description="Helical" evidence="11">
    <location>
        <begin position="308"/>
        <end position="331"/>
    </location>
</feature>
<dbReference type="STRING" id="177439.DP1637"/>
<keyword evidence="7 11" id="KW-0812">Transmembrane</keyword>
<dbReference type="KEGG" id="dps:DP1637"/>
<feature type="transmembrane region" description="Helical" evidence="11">
    <location>
        <begin position="377"/>
        <end position="399"/>
    </location>
</feature>
<dbReference type="InterPro" id="IPR023853">
    <property type="entry name" value="PGA_PgaC/IcaA"/>
</dbReference>
<dbReference type="InterPro" id="IPR029044">
    <property type="entry name" value="Nucleotide-diphossugar_trans"/>
</dbReference>
<keyword evidence="6 11" id="KW-0808">Transferase</keyword>
<feature type="transmembrane region" description="Helical" evidence="11">
    <location>
        <begin position="12"/>
        <end position="36"/>
    </location>
</feature>
<dbReference type="AlphaFoldDB" id="Q6AMQ9"/>
<dbReference type="CDD" id="cd06423">
    <property type="entry name" value="CESA_like"/>
    <property type="match status" value="1"/>
</dbReference>
<protein>
    <recommendedName>
        <fullName evidence="3 10">Poly-beta-1,6-N-acetyl-D-glucosamine synthase</fullName>
        <shortName evidence="11">Poly-beta-1,6-GlcNAc synthase</shortName>
        <ecNumber evidence="11">2.4.1.-</ecNumber>
    </recommendedName>
</protein>
<accession>Q6AMQ9</accession>
<dbReference type="EMBL" id="CR522870">
    <property type="protein sequence ID" value="CAG36366.1"/>
    <property type="molecule type" value="Genomic_DNA"/>
</dbReference>
<dbReference type="GO" id="GO:0043708">
    <property type="term" value="P:cell adhesion involved in biofilm formation"/>
    <property type="evidence" value="ECO:0007669"/>
    <property type="project" value="InterPro"/>
</dbReference>
<dbReference type="eggNOG" id="COG1215">
    <property type="taxonomic scope" value="Bacteria"/>
</dbReference>
<dbReference type="NCBIfam" id="TIGR03937">
    <property type="entry name" value="PgaC_IcaA"/>
    <property type="match status" value="1"/>
</dbReference>
<dbReference type="Gene3D" id="3.90.550.10">
    <property type="entry name" value="Spore Coat Polysaccharide Biosynthesis Protein SpsA, Chain A"/>
    <property type="match status" value="1"/>
</dbReference>
<evidence type="ECO:0000256" key="2">
    <source>
        <dbReference type="ARBA" id="ARBA00006739"/>
    </source>
</evidence>
<dbReference type="SUPFAM" id="SSF53448">
    <property type="entry name" value="Nucleotide-diphospho-sugar transferases"/>
    <property type="match status" value="1"/>
</dbReference>
<feature type="transmembrane region" description="Helical" evidence="11">
    <location>
        <begin position="343"/>
        <end position="365"/>
    </location>
</feature>
<dbReference type="GO" id="GO:0008375">
    <property type="term" value="F:acetylglucosaminyltransferase activity"/>
    <property type="evidence" value="ECO:0007669"/>
    <property type="project" value="UniProtKB-UniRule"/>
</dbReference>
<gene>
    <name evidence="13" type="ordered locus">DP1637</name>
</gene>
<dbReference type="Proteomes" id="UP000000602">
    <property type="component" value="Chromosome"/>
</dbReference>
<keyword evidence="5 11" id="KW-0328">Glycosyltransferase</keyword>
<dbReference type="GO" id="GO:0005886">
    <property type="term" value="C:plasma membrane"/>
    <property type="evidence" value="ECO:0007669"/>
    <property type="project" value="UniProtKB-SubCell"/>
</dbReference>
<comment type="subcellular location">
    <subcellularLocation>
        <location evidence="1 11">Cell membrane</location>
        <topology evidence="1 11">Multi-pass membrane protein</topology>
    </subcellularLocation>
</comment>
<evidence type="ECO:0000256" key="3">
    <source>
        <dbReference type="ARBA" id="ARBA00017381"/>
    </source>
</evidence>
<evidence type="ECO:0000256" key="9">
    <source>
        <dbReference type="ARBA" id="ARBA00023136"/>
    </source>
</evidence>
<proteinExistence type="inferred from homology"/>
<evidence type="ECO:0000256" key="11">
    <source>
        <dbReference type="RuleBase" id="RU364028"/>
    </source>
</evidence>
<evidence type="ECO:0000256" key="1">
    <source>
        <dbReference type="ARBA" id="ARBA00004651"/>
    </source>
</evidence>
<evidence type="ECO:0000256" key="5">
    <source>
        <dbReference type="ARBA" id="ARBA00022676"/>
    </source>
</evidence>
<dbReference type="PANTHER" id="PTHR43630">
    <property type="entry name" value="POLY-BETA-1,6-N-ACETYL-D-GLUCOSAMINE SYNTHASE"/>
    <property type="match status" value="1"/>
</dbReference>
<evidence type="ECO:0000256" key="4">
    <source>
        <dbReference type="ARBA" id="ARBA00022475"/>
    </source>
</evidence>
<dbReference type="CAZy" id="GT2">
    <property type="family name" value="Glycosyltransferase Family 2"/>
</dbReference>
<keyword evidence="9 11" id="KW-0472">Membrane</keyword>
<keyword evidence="14" id="KW-1185">Reference proteome</keyword>
<dbReference type="HOGENOM" id="CLU_023978_0_1_7"/>
<dbReference type="EC" id="2.4.1.-" evidence="11"/>
<evidence type="ECO:0000313" key="13">
    <source>
        <dbReference type="EMBL" id="CAG36366.1"/>
    </source>
</evidence>